<dbReference type="EMBL" id="CAQJ01000054">
    <property type="protein sequence ID" value="CCQ90920.1"/>
    <property type="molecule type" value="Genomic_DNA"/>
</dbReference>
<sequence length="58" mass="6650">MNPFLYYLGRSLQIVGLAIITYVVFKFFQPVGMEFLLYYSIAGVAMFYGGTLLLEKNQ</sequence>
<dbReference type="AlphaFoldDB" id="M1Z074"/>
<dbReference type="HOGENOM" id="CLU_2974796_0_0_0"/>
<dbReference type="RefSeq" id="WP_005009069.1">
    <property type="nucleotide sequence ID" value="NZ_HG422173.1"/>
</dbReference>
<evidence type="ECO:0000313" key="2">
    <source>
        <dbReference type="EMBL" id="CCQ90920.1"/>
    </source>
</evidence>
<feature type="transmembrane region" description="Helical" evidence="1">
    <location>
        <begin position="12"/>
        <end position="29"/>
    </location>
</feature>
<dbReference type="STRING" id="1266370.NITGR_490023"/>
<keyword evidence="1" id="KW-1133">Transmembrane helix</keyword>
<evidence type="ECO:0000313" key="3">
    <source>
        <dbReference type="Proteomes" id="UP000011704"/>
    </source>
</evidence>
<dbReference type="Proteomes" id="UP000011704">
    <property type="component" value="Unassembled WGS sequence"/>
</dbReference>
<gene>
    <name evidence="2" type="ORF">NITGR_490023</name>
</gene>
<name>M1Z074_NITG3</name>
<keyword evidence="1" id="KW-0472">Membrane</keyword>
<keyword evidence="3" id="KW-1185">Reference proteome</keyword>
<feature type="transmembrane region" description="Helical" evidence="1">
    <location>
        <begin position="35"/>
        <end position="54"/>
    </location>
</feature>
<dbReference type="InParanoid" id="M1Z074"/>
<keyword evidence="1" id="KW-0812">Transmembrane</keyword>
<accession>M1Z074</accession>
<proteinExistence type="predicted"/>
<evidence type="ECO:0000256" key="1">
    <source>
        <dbReference type="SAM" id="Phobius"/>
    </source>
</evidence>
<organism evidence="2 3">
    <name type="scientific">Nitrospina gracilis (strain 3/211)</name>
    <dbReference type="NCBI Taxonomy" id="1266370"/>
    <lineage>
        <taxon>Bacteria</taxon>
        <taxon>Pseudomonadati</taxon>
        <taxon>Nitrospinota/Tectimicrobiota group</taxon>
        <taxon>Nitrospinota</taxon>
        <taxon>Nitrospinia</taxon>
        <taxon>Nitrospinales</taxon>
        <taxon>Nitrospinaceae</taxon>
        <taxon>Nitrospina</taxon>
    </lineage>
</organism>
<protein>
    <submittedName>
        <fullName evidence="2">Uncharacterized protein</fullName>
    </submittedName>
</protein>
<comment type="caution">
    <text evidence="2">The sequence shown here is derived from an EMBL/GenBank/DDBJ whole genome shotgun (WGS) entry which is preliminary data.</text>
</comment>
<reference evidence="2 3" key="1">
    <citation type="journal article" date="2013" name="Front. Microbiol.">
        <title>The genome of Nitrospina gracilis illuminates the metabolism and evolution of the major marine nitrite oxidizer.</title>
        <authorList>
            <person name="Luecker S."/>
            <person name="Nowka B."/>
            <person name="Rattei T."/>
            <person name="Spieck E."/>
            <person name="and Daims H."/>
        </authorList>
    </citation>
    <scope>NUCLEOTIDE SEQUENCE [LARGE SCALE GENOMIC DNA]</scope>
    <source>
        <strain evidence="2 3">3/211</strain>
    </source>
</reference>